<dbReference type="Pfam" id="PF10094">
    <property type="entry name" value="DUF2332"/>
    <property type="match status" value="1"/>
</dbReference>
<gene>
    <name evidence="1" type="ORF">SIL82_16485</name>
</gene>
<reference evidence="1 2" key="1">
    <citation type="submission" date="2023-11" db="EMBL/GenBank/DDBJ databases">
        <title>MicrobeMod: A computational toolkit for identifying prokaryotic methylation and restriction-modification with nanopore sequencing.</title>
        <authorList>
            <person name="Crits-Christoph A."/>
            <person name="Kang S.C."/>
            <person name="Lee H."/>
            <person name="Ostrov N."/>
        </authorList>
    </citation>
    <scope>NUCLEOTIDE SEQUENCE [LARGE SCALE GENOMIC DNA]</scope>
    <source>
        <strain evidence="1 2">ATCC 14820</strain>
    </source>
</reference>
<evidence type="ECO:0000313" key="2">
    <source>
        <dbReference type="Proteomes" id="UP001279660"/>
    </source>
</evidence>
<name>A0ABU4PR20_9SPHN</name>
<dbReference type="RefSeq" id="WP_010407272.1">
    <property type="nucleotide sequence ID" value="NZ_JAWXXV010000001.1"/>
</dbReference>
<keyword evidence="2" id="KW-1185">Reference proteome</keyword>
<evidence type="ECO:0000313" key="1">
    <source>
        <dbReference type="EMBL" id="MDX5985854.1"/>
    </source>
</evidence>
<dbReference type="EMBL" id="JAWXXV010000001">
    <property type="protein sequence ID" value="MDX5985854.1"/>
    <property type="molecule type" value="Genomic_DNA"/>
</dbReference>
<dbReference type="PIRSF" id="PIRSF012608">
    <property type="entry name" value="UCP012608"/>
    <property type="match status" value="1"/>
</dbReference>
<comment type="caution">
    <text evidence="1">The sequence shown here is derived from an EMBL/GenBank/DDBJ whole genome shotgun (WGS) entry which is preliminary data.</text>
</comment>
<organism evidence="1 2">
    <name type="scientific">Sphingomonas echinoides</name>
    <dbReference type="NCBI Taxonomy" id="59803"/>
    <lineage>
        <taxon>Bacteria</taxon>
        <taxon>Pseudomonadati</taxon>
        <taxon>Pseudomonadota</taxon>
        <taxon>Alphaproteobacteria</taxon>
        <taxon>Sphingomonadales</taxon>
        <taxon>Sphingomonadaceae</taxon>
        <taxon>Sphingomonas</taxon>
    </lineage>
</organism>
<dbReference type="Proteomes" id="UP001279660">
    <property type="component" value="Unassembled WGS sequence"/>
</dbReference>
<dbReference type="InterPro" id="IPR011200">
    <property type="entry name" value="UCP012608"/>
</dbReference>
<accession>A0ABU4PR20</accession>
<proteinExistence type="predicted"/>
<sequence>MASEQNNRGAFLIQQHYCEANAAPIYGRMAGAVAAGLTRDTAMGARILDWPGEPTRDALPLRFFGGLHALVQAGKDDGLAAVFAGVVTEQDEILATLERVLAEHEAALLPWLDGPPQTNEPGRSAALLLGLIEIARRHGPRLELLEIGSSAGLNLLIDRYRFDLGGTFYGPEDAPVTITPVWSGPAAPVVPLEIVSVRGCDVQPLDATDPTVAARLAAYVWPETPERLVRVRAAIAMQVERGVDLVRADAADWVEARLAEPQDAGVTRVLMHSVVWQYLPEPVAERIRAAMTAAGARASAERPIGWVMMEPDRALGHQVVRARSWPGTGAWTTVATAHAHGTWIDTRGESGDALPPVALPEAARVRV</sequence>
<protein>
    <submittedName>
        <fullName evidence="1">DUF2332 domain-containing protein</fullName>
    </submittedName>
</protein>